<dbReference type="PROSITE" id="PS50109">
    <property type="entry name" value="HIS_KIN"/>
    <property type="match status" value="1"/>
</dbReference>
<evidence type="ECO:0000256" key="5">
    <source>
        <dbReference type="ARBA" id="ARBA00023012"/>
    </source>
</evidence>
<dbReference type="InterPro" id="IPR003594">
    <property type="entry name" value="HATPase_dom"/>
</dbReference>
<keyword evidence="3" id="KW-0808">Transferase</keyword>
<evidence type="ECO:0000256" key="3">
    <source>
        <dbReference type="ARBA" id="ARBA00022679"/>
    </source>
</evidence>
<dbReference type="AlphaFoldDB" id="A0A6J4QCD2"/>
<dbReference type="InterPro" id="IPR036890">
    <property type="entry name" value="HATPase_C_sf"/>
</dbReference>
<accession>A0A6J4QCD2</accession>
<dbReference type="InterPro" id="IPR050736">
    <property type="entry name" value="Sensor_HK_Regulatory"/>
</dbReference>
<feature type="domain" description="Histidine kinase" evidence="6">
    <location>
        <begin position="1"/>
        <end position="55"/>
    </location>
</feature>
<proteinExistence type="predicted"/>
<reference evidence="7" key="1">
    <citation type="submission" date="2020-02" db="EMBL/GenBank/DDBJ databases">
        <authorList>
            <person name="Meier V. D."/>
        </authorList>
    </citation>
    <scope>NUCLEOTIDE SEQUENCE</scope>
    <source>
        <strain evidence="7">AVDCRST_MAG28</strain>
    </source>
</reference>
<dbReference type="GO" id="GO:0004673">
    <property type="term" value="F:protein histidine kinase activity"/>
    <property type="evidence" value="ECO:0007669"/>
    <property type="project" value="UniProtKB-EC"/>
</dbReference>
<dbReference type="SUPFAM" id="SSF55874">
    <property type="entry name" value="ATPase domain of HSP90 chaperone/DNA topoisomerase II/histidine kinase"/>
    <property type="match status" value="1"/>
</dbReference>
<dbReference type="GO" id="GO:0000160">
    <property type="term" value="P:phosphorelay signal transduction system"/>
    <property type="evidence" value="ECO:0007669"/>
    <property type="project" value="UniProtKB-KW"/>
</dbReference>
<organism evidence="7">
    <name type="scientific">uncultured Rubrobacteraceae bacterium</name>
    <dbReference type="NCBI Taxonomy" id="349277"/>
    <lineage>
        <taxon>Bacteria</taxon>
        <taxon>Bacillati</taxon>
        <taxon>Actinomycetota</taxon>
        <taxon>Rubrobacteria</taxon>
        <taxon>Rubrobacterales</taxon>
        <taxon>Rubrobacteraceae</taxon>
        <taxon>environmental samples</taxon>
    </lineage>
</organism>
<evidence type="ECO:0000256" key="4">
    <source>
        <dbReference type="ARBA" id="ARBA00022777"/>
    </source>
</evidence>
<dbReference type="PANTHER" id="PTHR43711">
    <property type="entry name" value="TWO-COMPONENT HISTIDINE KINASE"/>
    <property type="match status" value="1"/>
</dbReference>
<dbReference type="PANTHER" id="PTHR43711:SF1">
    <property type="entry name" value="HISTIDINE KINASE 1"/>
    <property type="match status" value="1"/>
</dbReference>
<gene>
    <name evidence="7" type="ORF">AVDCRST_MAG28-320</name>
</gene>
<dbReference type="Gene3D" id="3.30.565.10">
    <property type="entry name" value="Histidine kinase-like ATPase, C-terminal domain"/>
    <property type="match status" value="1"/>
</dbReference>
<protein>
    <recommendedName>
        <fullName evidence="2">histidine kinase</fullName>
        <ecNumber evidence="2">2.7.13.3</ecNumber>
    </recommendedName>
</protein>
<dbReference type="CDD" id="cd00075">
    <property type="entry name" value="HATPase"/>
    <property type="match status" value="1"/>
</dbReference>
<keyword evidence="4" id="KW-0418">Kinase</keyword>
<dbReference type="EC" id="2.7.13.3" evidence="2"/>
<evidence type="ECO:0000256" key="2">
    <source>
        <dbReference type="ARBA" id="ARBA00012438"/>
    </source>
</evidence>
<keyword evidence="5" id="KW-0902">Two-component regulatory system</keyword>
<name>A0A6J4QCD2_9ACTN</name>
<dbReference type="InterPro" id="IPR005467">
    <property type="entry name" value="His_kinase_dom"/>
</dbReference>
<dbReference type="Pfam" id="PF02518">
    <property type="entry name" value="HATPase_c"/>
    <property type="match status" value="1"/>
</dbReference>
<dbReference type="InterPro" id="IPR004358">
    <property type="entry name" value="Sig_transdc_His_kin-like_C"/>
</dbReference>
<dbReference type="EMBL" id="CADCVE010000007">
    <property type="protein sequence ID" value="CAA9439017.1"/>
    <property type="molecule type" value="Genomic_DNA"/>
</dbReference>
<dbReference type="PRINTS" id="PR00344">
    <property type="entry name" value="BCTRLSENSOR"/>
</dbReference>
<evidence type="ECO:0000256" key="1">
    <source>
        <dbReference type="ARBA" id="ARBA00000085"/>
    </source>
</evidence>
<comment type="catalytic activity">
    <reaction evidence="1">
        <text>ATP + protein L-histidine = ADP + protein N-phospho-L-histidine.</text>
        <dbReference type="EC" id="2.7.13.3"/>
    </reaction>
</comment>
<evidence type="ECO:0000313" key="7">
    <source>
        <dbReference type="EMBL" id="CAA9439017.1"/>
    </source>
</evidence>
<evidence type="ECO:0000259" key="6">
    <source>
        <dbReference type="PROSITE" id="PS50109"/>
    </source>
</evidence>
<sequence length="60" mass="6529">MFERFYKTDPARSEGGAGLGLSIARQIARTHGSEIESNSKPGKGSTFVLRIPERVSIPQP</sequence>